<name>A0A1F6VMH6_9BACT</name>
<dbReference type="AlphaFoldDB" id="A0A1F6VMH6"/>
<reference evidence="1 2" key="1">
    <citation type="journal article" date="2016" name="Nat. Commun.">
        <title>Thousands of microbial genomes shed light on interconnected biogeochemical processes in an aquifer system.</title>
        <authorList>
            <person name="Anantharaman K."/>
            <person name="Brown C.T."/>
            <person name="Hug L.A."/>
            <person name="Sharon I."/>
            <person name="Castelle C.J."/>
            <person name="Probst A.J."/>
            <person name="Thomas B.C."/>
            <person name="Singh A."/>
            <person name="Wilkins M.J."/>
            <person name="Karaoz U."/>
            <person name="Brodie E.L."/>
            <person name="Williams K.H."/>
            <person name="Hubbard S.S."/>
            <person name="Banfield J.F."/>
        </authorList>
    </citation>
    <scope>NUCLEOTIDE SEQUENCE [LARGE SCALE GENOMIC DNA]</scope>
</reference>
<evidence type="ECO:0000313" key="2">
    <source>
        <dbReference type="Proteomes" id="UP000177112"/>
    </source>
</evidence>
<protein>
    <recommendedName>
        <fullName evidence="3">HD domain-containing protein</fullName>
    </recommendedName>
</protein>
<dbReference type="STRING" id="1801748.A3B84_01325"/>
<accession>A0A1F6VMH6</accession>
<organism evidence="1 2">
    <name type="scientific">Candidatus Nomurabacteria bacterium RIFCSPHIGHO2_02_FULL_35_13</name>
    <dbReference type="NCBI Taxonomy" id="1801748"/>
    <lineage>
        <taxon>Bacteria</taxon>
        <taxon>Candidatus Nomuraibacteriota</taxon>
    </lineage>
</organism>
<sequence length="185" mass="21554">MPKQKKQSLQKLISKMAPHQQSVCRGIMSDFKSKFDKIPGSLHNHQAWIGGYRDHVEEILNIACVVYTALNKKRKLDFTLGESLFVLFLHDLDKLYRYEICSDGSIISRDYCSSNYLKSIRQMLHKKYKYVMRNEELDALKYVHGEGDSYSSKKRVMHPLAALVHCADIISARIWYNKGQDGTYW</sequence>
<gene>
    <name evidence="1" type="ORF">A3B84_01325</name>
</gene>
<proteinExistence type="predicted"/>
<evidence type="ECO:0000313" key="1">
    <source>
        <dbReference type="EMBL" id="OGI70890.1"/>
    </source>
</evidence>
<dbReference type="Proteomes" id="UP000177112">
    <property type="component" value="Unassembled WGS sequence"/>
</dbReference>
<comment type="caution">
    <text evidence="1">The sequence shown here is derived from an EMBL/GenBank/DDBJ whole genome shotgun (WGS) entry which is preliminary data.</text>
</comment>
<dbReference type="EMBL" id="MFTY01000025">
    <property type="protein sequence ID" value="OGI70890.1"/>
    <property type="molecule type" value="Genomic_DNA"/>
</dbReference>
<evidence type="ECO:0008006" key="3">
    <source>
        <dbReference type="Google" id="ProtNLM"/>
    </source>
</evidence>